<dbReference type="EMBL" id="QQST01000001">
    <property type="protein sequence ID" value="RDI71108.1"/>
    <property type="molecule type" value="Genomic_DNA"/>
</dbReference>
<dbReference type="Pfam" id="PF15915">
    <property type="entry name" value="BAT"/>
    <property type="match status" value="1"/>
</dbReference>
<evidence type="ECO:0000256" key="6">
    <source>
        <dbReference type="ARBA" id="ARBA00023015"/>
    </source>
</evidence>
<evidence type="ECO:0000256" key="3">
    <source>
        <dbReference type="ARBA" id="ARBA00022553"/>
    </source>
</evidence>
<reference evidence="10 13" key="3">
    <citation type="submission" date="2018-07" db="EMBL/GenBank/DDBJ databases">
        <title>Genome sequence of extremly halophilic archaeon Halopelagius longus strain BC12-B1.</title>
        <authorList>
            <person name="Zhang X."/>
        </authorList>
    </citation>
    <scope>NUCLEOTIDE SEQUENCE [LARGE SCALE GENOMIC DNA]</scope>
    <source>
        <strain evidence="10 13">BC12-B1</strain>
    </source>
</reference>
<keyword evidence="4" id="KW-0808">Transferase</keyword>
<name>A0A1H1C7J6_9EURY</name>
<evidence type="ECO:0000259" key="8">
    <source>
        <dbReference type="PROSITE" id="PS50112"/>
    </source>
</evidence>
<proteinExistence type="predicted"/>
<dbReference type="PROSITE" id="PS50112">
    <property type="entry name" value="PAS"/>
    <property type="match status" value="4"/>
</dbReference>
<dbReference type="EC" id="2.7.13.3" evidence="2"/>
<evidence type="ECO:0000313" key="10">
    <source>
        <dbReference type="EMBL" id="RDI71108.1"/>
    </source>
</evidence>
<dbReference type="RefSeq" id="WP_114936167.1">
    <property type="nucleotide sequence ID" value="NZ_FNKQ01000002.1"/>
</dbReference>
<comment type="catalytic activity">
    <reaction evidence="1">
        <text>ATP + protein L-histidine = ADP + protein N-phospho-L-histidine.</text>
        <dbReference type="EC" id="2.7.13.3"/>
    </reaction>
</comment>
<feature type="domain" description="PAS" evidence="8">
    <location>
        <begin position="445"/>
        <end position="518"/>
    </location>
</feature>
<dbReference type="NCBIfam" id="TIGR00229">
    <property type="entry name" value="sensory_box"/>
    <property type="match status" value="3"/>
</dbReference>
<dbReference type="InterPro" id="IPR000700">
    <property type="entry name" value="PAS-assoc_C"/>
</dbReference>
<feature type="domain" description="PAC" evidence="9">
    <location>
        <begin position="154"/>
        <end position="206"/>
    </location>
</feature>
<dbReference type="InterPro" id="IPR003018">
    <property type="entry name" value="GAF"/>
</dbReference>
<keyword evidence="6" id="KW-0805">Transcription regulation</keyword>
<dbReference type="Pfam" id="PF13185">
    <property type="entry name" value="GAF_2"/>
    <property type="match status" value="1"/>
</dbReference>
<gene>
    <name evidence="10" type="ORF">DWB78_04825</name>
    <name evidence="11" type="ORF">SAMN05216278_2156</name>
</gene>
<keyword evidence="3" id="KW-0597">Phosphoprotein</keyword>
<dbReference type="InterPro" id="IPR031803">
    <property type="entry name" value="BAT_GAF/HTH-assoc"/>
</dbReference>
<keyword evidence="13" id="KW-1185">Reference proteome</keyword>
<dbReference type="SUPFAM" id="SSF55781">
    <property type="entry name" value="GAF domain-like"/>
    <property type="match status" value="3"/>
</dbReference>
<evidence type="ECO:0000256" key="1">
    <source>
        <dbReference type="ARBA" id="ARBA00000085"/>
    </source>
</evidence>
<evidence type="ECO:0000256" key="5">
    <source>
        <dbReference type="ARBA" id="ARBA00022777"/>
    </source>
</evidence>
<organism evidence="11 12">
    <name type="scientific">Halopelagius longus</name>
    <dbReference type="NCBI Taxonomy" id="1236180"/>
    <lineage>
        <taxon>Archaea</taxon>
        <taxon>Methanobacteriati</taxon>
        <taxon>Methanobacteriota</taxon>
        <taxon>Stenosarchaea group</taxon>
        <taxon>Halobacteria</taxon>
        <taxon>Halobacteriales</taxon>
        <taxon>Haloferacaceae</taxon>
    </lineage>
</organism>
<evidence type="ECO:0000256" key="7">
    <source>
        <dbReference type="ARBA" id="ARBA00023163"/>
    </source>
</evidence>
<dbReference type="OrthoDB" id="234125at2157"/>
<feature type="domain" description="PAS" evidence="8">
    <location>
        <begin position="204"/>
        <end position="274"/>
    </location>
</feature>
<dbReference type="Pfam" id="PF01590">
    <property type="entry name" value="GAF"/>
    <property type="match status" value="2"/>
</dbReference>
<protein>
    <recommendedName>
        <fullName evidence="2">histidine kinase</fullName>
        <ecNumber evidence="2">2.7.13.3</ecNumber>
    </recommendedName>
</protein>
<dbReference type="InterPro" id="IPR052162">
    <property type="entry name" value="Sensor_kinase/Photoreceptor"/>
</dbReference>
<evidence type="ECO:0000259" key="9">
    <source>
        <dbReference type="PROSITE" id="PS50113"/>
    </source>
</evidence>
<dbReference type="InterPro" id="IPR035965">
    <property type="entry name" value="PAS-like_dom_sf"/>
</dbReference>
<evidence type="ECO:0000313" key="11">
    <source>
        <dbReference type="EMBL" id="SDQ60165.1"/>
    </source>
</evidence>
<dbReference type="Pfam" id="PF04967">
    <property type="entry name" value="HTH_10"/>
    <property type="match status" value="1"/>
</dbReference>
<dbReference type="PANTHER" id="PTHR43304">
    <property type="entry name" value="PHYTOCHROME-LIKE PROTEIN CPH1"/>
    <property type="match status" value="1"/>
</dbReference>
<feature type="domain" description="PAC" evidence="9">
    <location>
        <begin position="519"/>
        <end position="571"/>
    </location>
</feature>
<dbReference type="SMART" id="SM00065">
    <property type="entry name" value="GAF"/>
    <property type="match status" value="3"/>
</dbReference>
<dbReference type="EMBL" id="FNKQ01000002">
    <property type="protein sequence ID" value="SDQ60165.1"/>
    <property type="molecule type" value="Genomic_DNA"/>
</dbReference>
<reference evidence="12" key="2">
    <citation type="submission" date="2016-10" db="EMBL/GenBank/DDBJ databases">
        <authorList>
            <person name="Varghese N."/>
            <person name="Submissions S."/>
        </authorList>
    </citation>
    <scope>NUCLEOTIDE SEQUENCE [LARGE SCALE GENOMIC DNA]</scope>
    <source>
        <strain evidence="12">CGMCC 1.12397</strain>
    </source>
</reference>
<dbReference type="GO" id="GO:0004673">
    <property type="term" value="F:protein histidine kinase activity"/>
    <property type="evidence" value="ECO:0007669"/>
    <property type="project" value="UniProtKB-EC"/>
</dbReference>
<dbReference type="Pfam" id="PF08447">
    <property type="entry name" value="PAS_3"/>
    <property type="match status" value="2"/>
</dbReference>
<dbReference type="CDD" id="cd00130">
    <property type="entry name" value="PAS"/>
    <property type="match status" value="4"/>
</dbReference>
<dbReference type="InterPro" id="IPR029016">
    <property type="entry name" value="GAF-like_dom_sf"/>
</dbReference>
<feature type="domain" description="PAC" evidence="9">
    <location>
        <begin position="394"/>
        <end position="444"/>
    </location>
</feature>
<accession>A0A1H1C7J6</accession>
<reference evidence="11" key="1">
    <citation type="submission" date="2016-10" db="EMBL/GenBank/DDBJ databases">
        <authorList>
            <person name="de Groot N.N."/>
        </authorList>
    </citation>
    <scope>NUCLEOTIDE SEQUENCE [LARGE SCALE GENOMIC DNA]</scope>
    <source>
        <strain evidence="11">CGMCC 1.12397</strain>
    </source>
</reference>
<dbReference type="InterPro" id="IPR036390">
    <property type="entry name" value="WH_DNA-bd_sf"/>
</dbReference>
<evidence type="ECO:0000313" key="13">
    <source>
        <dbReference type="Proteomes" id="UP000255421"/>
    </source>
</evidence>
<sequence length="1306" mass="146380">MVSGALSDALRETLAVFESRGDPGEPMTTAEVTGHLDVSRRSTYARLEKLADGGFLGTKKVGAKGRVWWRPRTDDGTDDLAALVDDLPGVVYRWRDEPDRPVEFVGGECERLTGHTAESIRSGAVSWEDDVLHPEDAADVRQAVRAGLDGDGRFSVQYRILTAAGDVRWVSERGHVAASESGGAVLVEGLITDISEVKAESRRFERQIDEVFERIDDAFYAVDEEFRFTHVNERAEELLRHSEAELLGESVWDVFPSATETEAWESFHDALETQTPTSYEVYYDRLDFWVEANVYPSETGLSVYFRDVTERKVRERELEQYETLARTASDVIVTVDERSVVRDVNSAVEDVFGYEPTELVGESLTKLMPDRLSDVHRTAVRRYLDSGERHLDWDYLELPGVRADGSEIPLAISFSEYEHDGERYFTGIVRDVTERKEMESDLRDSEKKFRTLAENLEEVVWMTAEDPTEFLYVNPAYEEVWGRDRESLYEDGLSFLDAVHPEDREQVREAYTDLPEEDYEAEYRIVRPDGTVRWLHARGVAVGGEDGDDFRIVGIVEDATERIRQKRELRRRVRQQEVITDFGQRALGEVELDDLVSEAAALVAETLDNDYCAVLDFDADADELRLSHGVGWEEEAVGSTLSAVEEGSQAAYTLTSDRPVVVEDLDAEPRFDGPSLLTDHGVESGISVVVGSLAEPWGVLGTYDTDENRFSEHDVNFVRSVANILATAINRRAYERELVTRRTELQERERTLRDAYEIIADPSLSLSERIDSLLSVVRKTVGTDYATLSRVQDDEYVFEAIDAPSEADLRVGDSIPLSATNCERVVETERTLVLRDVDEDAPELADRAGNAEWGISCYLGAPVFVDGEVYGTFCFYDMDARAEKFSDWEVTFIDVLSNWVGNELERERDTDRLAALNSLNEVVRETTEAVIEQSTREEIEQTVCERLADTDSYLFAWIGDINLPSQTVSLRTEAGVDGFLDGDAAPVGPGDERGEDPTSEVLRTGEVQTLQNVQNDPQYEPWHDTAERHGFHSSAAIPVVHEDTVYGVLNVYAARPRAFEGEERAVIAQLGEIVGHAIAAVERKRALMSNEVVELKFRIPAILDGYDVSTDGRFTLDETVPLKDGEYLLYGTEEGAADAVSAFVDAHGHWNEVTFREDGRFEIRLSDPPILSTLASLGGSIEEAAFEDGTLNLTLHISPSVDARRLIEVVRDGYPAAEMVTRKQVEPGDRDAERVHETFAEGLTDRQRAALRAAYHAGFFEWPREASGQEMAETLGVSPPTFYQHLRTAERKVFDSLLPSSVGSAE</sequence>
<dbReference type="InterPro" id="IPR001610">
    <property type="entry name" value="PAC"/>
</dbReference>
<feature type="domain" description="PAS" evidence="8">
    <location>
        <begin position="76"/>
        <end position="151"/>
    </location>
</feature>
<feature type="domain" description="PAS" evidence="8">
    <location>
        <begin position="317"/>
        <end position="387"/>
    </location>
</feature>
<dbReference type="Pfam" id="PF08448">
    <property type="entry name" value="PAS_4"/>
    <property type="match status" value="2"/>
</dbReference>
<dbReference type="InterPro" id="IPR000014">
    <property type="entry name" value="PAS"/>
</dbReference>
<dbReference type="PANTHER" id="PTHR43304:SF1">
    <property type="entry name" value="PAC DOMAIN-CONTAINING PROTEIN"/>
    <property type="match status" value="1"/>
</dbReference>
<evidence type="ECO:0000256" key="2">
    <source>
        <dbReference type="ARBA" id="ARBA00012438"/>
    </source>
</evidence>
<dbReference type="Gene3D" id="3.30.450.20">
    <property type="entry name" value="PAS domain"/>
    <property type="match status" value="4"/>
</dbReference>
<dbReference type="SUPFAM" id="SSF46785">
    <property type="entry name" value="Winged helix' DNA-binding domain"/>
    <property type="match status" value="1"/>
</dbReference>
<dbReference type="SMART" id="SM00086">
    <property type="entry name" value="PAC"/>
    <property type="match status" value="3"/>
</dbReference>
<keyword evidence="7" id="KW-0804">Transcription</keyword>
<dbReference type="SMART" id="SM00091">
    <property type="entry name" value="PAS"/>
    <property type="match status" value="4"/>
</dbReference>
<dbReference type="Gene3D" id="3.30.450.40">
    <property type="match status" value="3"/>
</dbReference>
<dbReference type="PROSITE" id="PS50113">
    <property type="entry name" value="PAC"/>
    <property type="match status" value="3"/>
</dbReference>
<evidence type="ECO:0000256" key="4">
    <source>
        <dbReference type="ARBA" id="ARBA00022679"/>
    </source>
</evidence>
<dbReference type="InterPro" id="IPR013655">
    <property type="entry name" value="PAS_fold_3"/>
</dbReference>
<dbReference type="Proteomes" id="UP000199289">
    <property type="component" value="Unassembled WGS sequence"/>
</dbReference>
<dbReference type="InterPro" id="IPR013656">
    <property type="entry name" value="PAS_4"/>
</dbReference>
<dbReference type="SUPFAM" id="SSF55785">
    <property type="entry name" value="PYP-like sensor domain (PAS domain)"/>
    <property type="match status" value="4"/>
</dbReference>
<dbReference type="InterPro" id="IPR007050">
    <property type="entry name" value="HTH_bacterioopsin"/>
</dbReference>
<evidence type="ECO:0000313" key="12">
    <source>
        <dbReference type="Proteomes" id="UP000199289"/>
    </source>
</evidence>
<dbReference type="Proteomes" id="UP000255421">
    <property type="component" value="Unassembled WGS sequence"/>
</dbReference>
<keyword evidence="5" id="KW-0418">Kinase</keyword>